<comment type="caution">
    <text evidence="2">The sequence shown here is derived from an EMBL/GenBank/DDBJ whole genome shotgun (WGS) entry which is preliminary data.</text>
</comment>
<dbReference type="RefSeq" id="WP_286891087.1">
    <property type="nucleotide sequence ID" value="NZ_JAUYVT010000026.1"/>
</dbReference>
<sequence length="277" mass="31547">MRYKNVLLPMWLITLVACSQNHQHPSTNQWLLIDNFETQTLTWQKADTDNQTNPYIANPQVTKISREAESSNHYLLKKPAAEGIIGNRKALSFTKLPKVVEVGETYTFFTRINVEAFPNNHAFGLSNLQPNEIKKHGYNAFEPTLRVTDKAESNGFKNDGALMVKTDKGYSNIQNYNAAQSAKPLNTNQWYSIWYVVNNAPTKMQGQQYNVYVQGGEFTTQTLVYKNAKFRMKREQPLIYFLANANTGPAKKPYGNGGLKYDDLYMSRGINLSNPVR</sequence>
<proteinExistence type="predicted"/>
<organism evidence="2 3">
    <name type="scientific">Pseudoalteromonas marina</name>
    <dbReference type="NCBI Taxonomy" id="267375"/>
    <lineage>
        <taxon>Bacteria</taxon>
        <taxon>Pseudomonadati</taxon>
        <taxon>Pseudomonadota</taxon>
        <taxon>Gammaproteobacteria</taxon>
        <taxon>Alteromonadales</taxon>
        <taxon>Pseudoalteromonadaceae</taxon>
        <taxon>Pseudoalteromonas</taxon>
    </lineage>
</organism>
<feature type="signal peptide" evidence="1">
    <location>
        <begin position="1"/>
        <end position="19"/>
    </location>
</feature>
<dbReference type="PROSITE" id="PS51257">
    <property type="entry name" value="PROKAR_LIPOPROTEIN"/>
    <property type="match status" value="1"/>
</dbReference>
<keyword evidence="3" id="KW-1185">Reference proteome</keyword>
<reference evidence="2" key="1">
    <citation type="submission" date="2023-07" db="EMBL/GenBank/DDBJ databases">
        <title>Genome content predicts the carbon catabolic preferences of heterotrophic bacteria.</title>
        <authorList>
            <person name="Gralka M."/>
        </authorList>
    </citation>
    <scope>NUCLEOTIDE SEQUENCE</scope>
    <source>
        <strain evidence="2">4G09</strain>
    </source>
</reference>
<protein>
    <recommendedName>
        <fullName evidence="4">Polysaccharide lyase</fullName>
    </recommendedName>
</protein>
<gene>
    <name evidence="2" type="ORF">Q8W34_19380</name>
</gene>
<evidence type="ECO:0008006" key="4">
    <source>
        <dbReference type="Google" id="ProtNLM"/>
    </source>
</evidence>
<evidence type="ECO:0000313" key="2">
    <source>
        <dbReference type="EMBL" id="MDP2566812.1"/>
    </source>
</evidence>
<dbReference type="EMBL" id="JAUYVT010000026">
    <property type="protein sequence ID" value="MDP2566812.1"/>
    <property type="molecule type" value="Genomic_DNA"/>
</dbReference>
<feature type="chain" id="PRO_5045527475" description="Polysaccharide lyase" evidence="1">
    <location>
        <begin position="20"/>
        <end position="277"/>
    </location>
</feature>
<accession>A0ABT9FJ40</accession>
<dbReference type="Proteomes" id="UP001177212">
    <property type="component" value="Unassembled WGS sequence"/>
</dbReference>
<evidence type="ECO:0000256" key="1">
    <source>
        <dbReference type="SAM" id="SignalP"/>
    </source>
</evidence>
<name>A0ABT9FJ40_9GAMM</name>
<keyword evidence="1" id="KW-0732">Signal</keyword>
<evidence type="ECO:0000313" key="3">
    <source>
        <dbReference type="Proteomes" id="UP001177212"/>
    </source>
</evidence>